<dbReference type="PANTHER" id="PTHR23259">
    <property type="entry name" value="RIDDLE"/>
    <property type="match status" value="1"/>
</dbReference>
<evidence type="ECO:0000313" key="5">
    <source>
        <dbReference type="EMBL" id="GMT09533.1"/>
    </source>
</evidence>
<dbReference type="Proteomes" id="UP001432322">
    <property type="component" value="Unassembled WGS sequence"/>
</dbReference>
<name>A0AAV5UTG6_9BILA</name>
<feature type="domain" description="TIL" evidence="4">
    <location>
        <begin position="97"/>
        <end position="149"/>
    </location>
</feature>
<dbReference type="EMBL" id="BTSY01000001">
    <property type="protein sequence ID" value="GMT09533.1"/>
    <property type="molecule type" value="Genomic_DNA"/>
</dbReference>
<keyword evidence="3" id="KW-1015">Disulfide bond</keyword>
<evidence type="ECO:0000256" key="1">
    <source>
        <dbReference type="ARBA" id="ARBA00022690"/>
    </source>
</evidence>
<organism evidence="5 6">
    <name type="scientific">Pristionchus fissidentatus</name>
    <dbReference type="NCBI Taxonomy" id="1538716"/>
    <lineage>
        <taxon>Eukaryota</taxon>
        <taxon>Metazoa</taxon>
        <taxon>Ecdysozoa</taxon>
        <taxon>Nematoda</taxon>
        <taxon>Chromadorea</taxon>
        <taxon>Rhabditida</taxon>
        <taxon>Rhabditina</taxon>
        <taxon>Diplogasteromorpha</taxon>
        <taxon>Diplogasteroidea</taxon>
        <taxon>Neodiplogasteridae</taxon>
        <taxon>Pristionchus</taxon>
    </lineage>
</organism>
<reference evidence="5" key="1">
    <citation type="submission" date="2023-10" db="EMBL/GenBank/DDBJ databases">
        <title>Genome assembly of Pristionchus species.</title>
        <authorList>
            <person name="Yoshida K."/>
            <person name="Sommer R.J."/>
        </authorList>
    </citation>
    <scope>NUCLEOTIDE SEQUENCE</scope>
    <source>
        <strain evidence="5">RS5133</strain>
    </source>
</reference>
<dbReference type="PANTHER" id="PTHR23259:SF70">
    <property type="entry name" value="ACCESSORY GLAND PROTEIN ACP62F-RELATED"/>
    <property type="match status" value="1"/>
</dbReference>
<feature type="non-terminal residue" evidence="5">
    <location>
        <position position="216"/>
    </location>
</feature>
<dbReference type="InterPro" id="IPR051368">
    <property type="entry name" value="SerProtInhib-TIL_Domain"/>
</dbReference>
<accession>A0AAV5UTG6</accession>
<evidence type="ECO:0000259" key="4">
    <source>
        <dbReference type="Pfam" id="PF01826"/>
    </source>
</evidence>
<comment type="caution">
    <text evidence="5">The sequence shown here is derived from an EMBL/GenBank/DDBJ whole genome shotgun (WGS) entry which is preliminary data.</text>
</comment>
<dbReference type="SUPFAM" id="SSF57567">
    <property type="entry name" value="Serine protease inhibitors"/>
    <property type="match status" value="2"/>
</dbReference>
<gene>
    <name evidence="5" type="ORF">PFISCL1PPCAC_830</name>
</gene>
<dbReference type="InterPro" id="IPR036084">
    <property type="entry name" value="Ser_inhib-like_sf"/>
</dbReference>
<dbReference type="Gene3D" id="2.10.25.10">
    <property type="entry name" value="Laminin"/>
    <property type="match status" value="2"/>
</dbReference>
<sequence>VFLLASTVSLALAKDACSALNCPFDSLCTQVVYHCSTAPCPPQLECVPRENSCLSTRCDAGEQCVVKRKFCARMEPEIKVLPKCAHVPTCVKEYPKCPPNEAYRECNGVNCEETCEQKELCTTGCGMGGCVCDQGLVRHEGRCIAPENCPKPECPLFEVWEPCPGKCADIGCANADDTIDTLACKKHGCGTSRCVCFPGYVRDANNNCIPKKFCAR</sequence>
<dbReference type="InterPro" id="IPR002919">
    <property type="entry name" value="TIL_dom"/>
</dbReference>
<proteinExistence type="predicted"/>
<dbReference type="CDD" id="cd19941">
    <property type="entry name" value="TIL"/>
    <property type="match status" value="1"/>
</dbReference>
<feature type="non-terminal residue" evidence="5">
    <location>
        <position position="1"/>
    </location>
</feature>
<evidence type="ECO:0000313" key="6">
    <source>
        <dbReference type="Proteomes" id="UP001432322"/>
    </source>
</evidence>
<keyword evidence="1" id="KW-0646">Protease inhibitor</keyword>
<dbReference type="AlphaFoldDB" id="A0AAV5UTG6"/>
<feature type="domain" description="TIL" evidence="4">
    <location>
        <begin position="154"/>
        <end position="214"/>
    </location>
</feature>
<keyword evidence="6" id="KW-1185">Reference proteome</keyword>
<evidence type="ECO:0000256" key="2">
    <source>
        <dbReference type="ARBA" id="ARBA00022900"/>
    </source>
</evidence>
<dbReference type="Pfam" id="PF01826">
    <property type="entry name" value="TIL"/>
    <property type="match status" value="2"/>
</dbReference>
<evidence type="ECO:0000256" key="3">
    <source>
        <dbReference type="ARBA" id="ARBA00023157"/>
    </source>
</evidence>
<protein>
    <recommendedName>
        <fullName evidence="4">TIL domain-containing protein</fullName>
    </recommendedName>
</protein>
<dbReference type="GO" id="GO:0004867">
    <property type="term" value="F:serine-type endopeptidase inhibitor activity"/>
    <property type="evidence" value="ECO:0007669"/>
    <property type="project" value="UniProtKB-KW"/>
</dbReference>
<keyword evidence="2" id="KW-0722">Serine protease inhibitor</keyword>